<dbReference type="InterPro" id="IPR036291">
    <property type="entry name" value="NAD(P)-bd_dom_sf"/>
</dbReference>
<dbReference type="Proteomes" id="UP000499080">
    <property type="component" value="Unassembled WGS sequence"/>
</dbReference>
<comment type="catalytic activity">
    <reaction evidence="19">
        <text>resolvin D2 + NAD(+) = 16-oxoresolvin D2 + NADH + H(+)</text>
        <dbReference type="Rhea" id="RHEA:53588"/>
        <dbReference type="ChEBI" id="CHEBI:15378"/>
        <dbReference type="ChEBI" id="CHEBI:57540"/>
        <dbReference type="ChEBI" id="CHEBI:57945"/>
        <dbReference type="ChEBI" id="CHEBI:133367"/>
        <dbReference type="ChEBI" id="CHEBI:137498"/>
    </reaction>
    <physiologicalReaction direction="left-to-right" evidence="19">
        <dbReference type="Rhea" id="RHEA:53589"/>
    </physiologicalReaction>
</comment>
<evidence type="ECO:0000256" key="22">
    <source>
        <dbReference type="RuleBase" id="RU000363"/>
    </source>
</evidence>
<dbReference type="EMBL" id="BGPR01002517">
    <property type="protein sequence ID" value="GBM74802.1"/>
    <property type="molecule type" value="Genomic_DNA"/>
</dbReference>
<evidence type="ECO:0000256" key="11">
    <source>
        <dbReference type="ARBA" id="ARBA00048008"/>
    </source>
</evidence>
<comment type="catalytic activity">
    <reaction evidence="17">
        <text>prostaglandin A1 + NAD(+) = 15-oxo-prostaglandin A1 + NADH + H(+)</text>
        <dbReference type="Rhea" id="RHEA:41263"/>
        <dbReference type="ChEBI" id="CHEBI:15378"/>
        <dbReference type="ChEBI" id="CHEBI:57398"/>
        <dbReference type="ChEBI" id="CHEBI:57540"/>
        <dbReference type="ChEBI" id="CHEBI:57945"/>
        <dbReference type="ChEBI" id="CHEBI:85072"/>
    </reaction>
    <physiologicalReaction direction="left-to-right" evidence="17">
        <dbReference type="Rhea" id="RHEA:41264"/>
    </physiologicalReaction>
</comment>
<evidence type="ECO:0000256" key="4">
    <source>
        <dbReference type="ARBA" id="ARBA00039060"/>
    </source>
</evidence>
<dbReference type="PRINTS" id="PR00081">
    <property type="entry name" value="GDHRDH"/>
</dbReference>
<comment type="function">
    <text evidence="8">Catalyzes the NAD-dependent dehydrogenation (oxidation) of a broad array of hydroxylated polyunsaturated fatty acids (mainly eicosanoids and docosanoids, including prostaglandins, lipoxins and resolvins), yielding their corresponding keto (oxo) metabolites. Decreases the levels of the pro-proliferative prostaglandins such as prostaglandin E2 (whose activity is increased in cancer because of an increase in the expression of cyclooxygenase 2) and generates oxo-fatty acid products that can profoundly influence cell function by abrogating pro-inflammatory cytokine expression. Converts resolvins E1, D1 and D2 to their oxo products, which represents a mode of resolvin inactivation. Resolvin E1 plays important roles during the resolution phase of acute inflammation, while resolvins D1 and D2 have a unique role in obesity-induced adipose inflammation.</text>
</comment>
<evidence type="ECO:0000256" key="18">
    <source>
        <dbReference type="ARBA" id="ARBA00048739"/>
    </source>
</evidence>
<keyword evidence="24" id="KW-1185">Reference proteome</keyword>
<dbReference type="GO" id="GO:0005737">
    <property type="term" value="C:cytoplasm"/>
    <property type="evidence" value="ECO:0007669"/>
    <property type="project" value="TreeGrafter"/>
</dbReference>
<evidence type="ECO:0000256" key="16">
    <source>
        <dbReference type="ARBA" id="ARBA00048535"/>
    </source>
</evidence>
<accession>A0A4Y2IBJ8</accession>
<dbReference type="EC" id="1.1.1.232" evidence="4"/>
<evidence type="ECO:0000256" key="21">
    <source>
        <dbReference type="ARBA" id="ARBA00049188"/>
    </source>
</evidence>
<comment type="catalytic activity">
    <reaction evidence="18">
        <text>prostaglandin E2 + NAD(+) = 15-oxoprostaglandin E2 + NADH + H(+)</text>
        <dbReference type="Rhea" id="RHEA:11876"/>
        <dbReference type="ChEBI" id="CHEBI:15378"/>
        <dbReference type="ChEBI" id="CHEBI:57400"/>
        <dbReference type="ChEBI" id="CHEBI:57540"/>
        <dbReference type="ChEBI" id="CHEBI:57945"/>
        <dbReference type="ChEBI" id="CHEBI:606564"/>
        <dbReference type="EC" id="1.1.1.141"/>
    </reaction>
    <physiologicalReaction direction="left-to-right" evidence="18">
        <dbReference type="Rhea" id="RHEA:11877"/>
    </physiologicalReaction>
</comment>
<dbReference type="Gene3D" id="3.40.50.720">
    <property type="entry name" value="NAD(P)-binding Rossmann-like Domain"/>
    <property type="match status" value="1"/>
</dbReference>
<evidence type="ECO:0000256" key="7">
    <source>
        <dbReference type="ARBA" id="ARBA00042026"/>
    </source>
</evidence>
<evidence type="ECO:0000256" key="3">
    <source>
        <dbReference type="ARBA" id="ARBA00038968"/>
    </source>
</evidence>
<comment type="catalytic activity">
    <reaction evidence="9">
        <text>prostaglandin E1 + NAD(+) = 15-oxoprostaglandin E1 + NADH + H(+)</text>
        <dbReference type="Rhea" id="RHEA:16477"/>
        <dbReference type="ChEBI" id="CHEBI:15378"/>
        <dbReference type="ChEBI" id="CHEBI:57397"/>
        <dbReference type="ChEBI" id="CHEBI:57401"/>
        <dbReference type="ChEBI" id="CHEBI:57540"/>
        <dbReference type="ChEBI" id="CHEBI:57945"/>
    </reaction>
    <physiologicalReaction direction="left-to-right" evidence="9">
        <dbReference type="Rhea" id="RHEA:16478"/>
    </physiologicalReaction>
</comment>
<evidence type="ECO:0000256" key="20">
    <source>
        <dbReference type="ARBA" id="ARBA00049151"/>
    </source>
</evidence>
<gene>
    <name evidence="23" type="primary">HPGD_3</name>
    <name evidence="23" type="ORF">AVEN_141724_1</name>
</gene>
<comment type="catalytic activity">
    <reaction evidence="11">
        <text>14-hydroxy-(4Z,7Z,10Z,12E,16Z,19Z)-docosahexaenoate + NAD(+) = 14-oxo-(4Z,7Z,10Z,12E,16Z,19Z)-docosahexaenoate + NADH + H(+)</text>
        <dbReference type="Rhea" id="RHEA:48952"/>
        <dbReference type="ChEBI" id="CHEBI:15378"/>
        <dbReference type="ChEBI" id="CHEBI:57540"/>
        <dbReference type="ChEBI" id="CHEBI:57945"/>
        <dbReference type="ChEBI" id="CHEBI:90866"/>
        <dbReference type="ChEBI" id="CHEBI:90867"/>
    </reaction>
    <physiologicalReaction direction="left-to-right" evidence="11">
        <dbReference type="Rhea" id="RHEA:48953"/>
    </physiologicalReaction>
</comment>
<dbReference type="PRINTS" id="PR00080">
    <property type="entry name" value="SDRFAMILY"/>
</dbReference>
<evidence type="ECO:0000313" key="23">
    <source>
        <dbReference type="EMBL" id="GBM74802.1"/>
    </source>
</evidence>
<evidence type="ECO:0000256" key="19">
    <source>
        <dbReference type="ARBA" id="ARBA00048921"/>
    </source>
</evidence>
<dbReference type="AlphaFoldDB" id="A0A4Y2IBJ8"/>
<comment type="catalytic activity">
    <reaction evidence="16">
        <text>lipoxin A4 + NAD(+) = 15-oxo-(5S,6R)-dihydroxy-(7E,9E,11Z,13E)-eicosatetraenoate + NADH + H(+)</text>
        <dbReference type="Rhea" id="RHEA:41572"/>
        <dbReference type="ChEBI" id="CHEBI:15378"/>
        <dbReference type="ChEBI" id="CHEBI:57540"/>
        <dbReference type="ChEBI" id="CHEBI:57945"/>
        <dbReference type="ChEBI" id="CHEBI:67026"/>
        <dbReference type="ChEBI" id="CHEBI:78311"/>
    </reaction>
    <physiologicalReaction direction="left-to-right" evidence="16">
        <dbReference type="Rhea" id="RHEA:41573"/>
    </physiologicalReaction>
</comment>
<dbReference type="PANTHER" id="PTHR44229:SF4">
    <property type="entry name" value="15-HYDROXYPROSTAGLANDIN DEHYDROGENASE [NAD(+)]"/>
    <property type="match status" value="1"/>
</dbReference>
<comment type="catalytic activity">
    <reaction evidence="12">
        <text>15-oxo-(5S,6R)-dihydroxy-(7E,9E,11Z)-eicosatrienoate + NADH + H(+) = (5S,6R,15S)-trihydroxy-(7E,9E,11Z)-eicosatrienoate + NAD(+)</text>
        <dbReference type="Rhea" id="RHEA:41596"/>
        <dbReference type="ChEBI" id="CHEBI:15378"/>
        <dbReference type="ChEBI" id="CHEBI:57540"/>
        <dbReference type="ChEBI" id="CHEBI:57945"/>
        <dbReference type="ChEBI" id="CHEBI:78325"/>
        <dbReference type="ChEBI" id="CHEBI:78329"/>
    </reaction>
    <physiologicalReaction direction="left-to-right" evidence="12">
        <dbReference type="Rhea" id="RHEA:41597"/>
    </physiologicalReaction>
</comment>
<evidence type="ECO:0000256" key="8">
    <source>
        <dbReference type="ARBA" id="ARBA00045705"/>
    </source>
</evidence>
<dbReference type="GO" id="GO:0016404">
    <property type="term" value="F:15-hydroxyprostaglandin dehydrogenase (NAD+) activity"/>
    <property type="evidence" value="ECO:0007669"/>
    <property type="project" value="UniProtKB-EC"/>
</dbReference>
<evidence type="ECO:0000256" key="15">
    <source>
        <dbReference type="ARBA" id="ARBA00048393"/>
    </source>
</evidence>
<evidence type="ECO:0000256" key="6">
    <source>
        <dbReference type="ARBA" id="ARBA00041812"/>
    </source>
</evidence>
<comment type="catalytic activity">
    <reaction evidence="20">
        <text>(15S)-hydroxy-(5Z,8Z,11Z,13E)-eicosatetraenoate + NAD(+) = 15-oxo-(5Z,8Z,11Z,13E)-eicosatetraenoate + NADH + H(+)</text>
        <dbReference type="Rhea" id="RHEA:23260"/>
        <dbReference type="ChEBI" id="CHEBI:15378"/>
        <dbReference type="ChEBI" id="CHEBI:57409"/>
        <dbReference type="ChEBI" id="CHEBI:57410"/>
        <dbReference type="ChEBI" id="CHEBI:57540"/>
        <dbReference type="ChEBI" id="CHEBI:57945"/>
        <dbReference type="EC" id="1.1.1.232"/>
    </reaction>
    <physiologicalReaction direction="left-to-right" evidence="20">
        <dbReference type="Rhea" id="RHEA:23261"/>
    </physiologicalReaction>
</comment>
<dbReference type="Pfam" id="PF00106">
    <property type="entry name" value="adh_short"/>
    <property type="match status" value="1"/>
</dbReference>
<evidence type="ECO:0000256" key="1">
    <source>
        <dbReference type="ARBA" id="ARBA00006484"/>
    </source>
</evidence>
<name>A0A4Y2IBJ8_ARAVE</name>
<evidence type="ECO:0000313" key="24">
    <source>
        <dbReference type="Proteomes" id="UP000499080"/>
    </source>
</evidence>
<evidence type="ECO:0000256" key="2">
    <source>
        <dbReference type="ARBA" id="ARBA00023002"/>
    </source>
</evidence>
<proteinExistence type="inferred from homology"/>
<keyword evidence="2" id="KW-0560">Oxidoreductase</keyword>
<comment type="catalytic activity">
    <reaction evidence="10">
        <text>resolvin D1 + NAD(+) = 8-oxoresolvin D1 + NADH + H(+)</text>
        <dbReference type="Rhea" id="RHEA:50124"/>
        <dbReference type="ChEBI" id="CHEBI:15378"/>
        <dbReference type="ChEBI" id="CHEBI:57540"/>
        <dbReference type="ChEBI" id="CHEBI:57945"/>
        <dbReference type="ChEBI" id="CHEBI:132079"/>
        <dbReference type="ChEBI" id="CHEBI:132080"/>
    </reaction>
    <physiologicalReaction direction="left-to-right" evidence="10">
        <dbReference type="Rhea" id="RHEA:50125"/>
    </physiologicalReaction>
</comment>
<comment type="similarity">
    <text evidence="1 22">Belongs to the short-chain dehydrogenases/reductases (SDR) family.</text>
</comment>
<dbReference type="InterPro" id="IPR002347">
    <property type="entry name" value="SDR_fam"/>
</dbReference>
<sequence length="260" mass="28435">MGAEFLLMDDNARPHRANIVDECLQSEDIIRMDWPAYSPDLNPIEHVCICDVKEETAKEFLASLPPAEGNKVIFQKCDVTSAEELRSAFERVISIFGGIDVVINNAGIVDEQNWERMIDVNFIGVVHGIKLGFEYMGKGKGGHGGQIINTASRAGLNPKYVWAPIYCATKSAVVGLTRSYGSEYHFNKTGVAVNAICPAFTDTELLRMGPRREVDDAGSASSEGERTLKPEEVAQALIQLLEDGKNGALLLVETDGVKYV</sequence>
<comment type="catalytic activity">
    <reaction evidence="21">
        <text>resolvin E1 + NAD(+) = 18-oxo-resolvin E1 + NADH + H(+)</text>
        <dbReference type="Rhea" id="RHEA:49244"/>
        <dbReference type="ChEBI" id="CHEBI:15378"/>
        <dbReference type="ChEBI" id="CHEBI:57540"/>
        <dbReference type="ChEBI" id="CHEBI:57945"/>
        <dbReference type="ChEBI" id="CHEBI:91000"/>
        <dbReference type="ChEBI" id="CHEBI:91001"/>
    </reaction>
    <physiologicalReaction direction="left-to-right" evidence="21">
        <dbReference type="Rhea" id="RHEA:49245"/>
    </physiologicalReaction>
</comment>
<dbReference type="SUPFAM" id="SSF51735">
    <property type="entry name" value="NAD(P)-binding Rossmann-fold domains"/>
    <property type="match status" value="1"/>
</dbReference>
<evidence type="ECO:0000256" key="12">
    <source>
        <dbReference type="ARBA" id="ARBA00048140"/>
    </source>
</evidence>
<evidence type="ECO:0000256" key="14">
    <source>
        <dbReference type="ARBA" id="ARBA00048170"/>
    </source>
</evidence>
<comment type="catalytic activity">
    <reaction evidence="13">
        <text>(11R)-hydroxy-(5Z,8Z,12E,14Z)-eicosatetraenoate + NAD(+) = 11-oxo-(5Z,8Z,12E,14Z)-eicosatetraenoate + NADH + H(+)</text>
        <dbReference type="Rhea" id="RHEA:48640"/>
        <dbReference type="ChEBI" id="CHEBI:15378"/>
        <dbReference type="ChEBI" id="CHEBI:57540"/>
        <dbReference type="ChEBI" id="CHEBI:57945"/>
        <dbReference type="ChEBI" id="CHEBI:78836"/>
        <dbReference type="ChEBI" id="CHEBI:90697"/>
    </reaction>
    <physiologicalReaction direction="left-to-right" evidence="13">
        <dbReference type="Rhea" id="RHEA:48641"/>
    </physiologicalReaction>
</comment>
<evidence type="ECO:0000256" key="9">
    <source>
        <dbReference type="ARBA" id="ARBA00047325"/>
    </source>
</evidence>
<evidence type="ECO:0000256" key="17">
    <source>
        <dbReference type="ARBA" id="ARBA00048611"/>
    </source>
</evidence>
<dbReference type="EC" id="1.1.1.141" evidence="3"/>
<dbReference type="PANTHER" id="PTHR44229">
    <property type="entry name" value="15-HYDROXYPROSTAGLANDIN DEHYDROGENASE [NAD(+)]"/>
    <property type="match status" value="1"/>
</dbReference>
<protein>
    <recommendedName>
        <fullName evidence="5">15-hydroxyprostaglandin dehydrogenase [NAD(+)]</fullName>
        <ecNumber evidence="3">1.1.1.141</ecNumber>
        <ecNumber evidence="4">1.1.1.232</ecNumber>
    </recommendedName>
    <alternativeName>
        <fullName evidence="7">Eicosanoid/docosanoid dehydrogenase [NAD(+)]</fullName>
    </alternativeName>
    <alternativeName>
        <fullName evidence="6">Prostaglandin dehydrogenase 1</fullName>
    </alternativeName>
</protein>
<dbReference type="OrthoDB" id="6427306at2759"/>
<dbReference type="GO" id="GO:0047034">
    <property type="term" value="F:15-hydroxyicosatetraenoate dehydrogenase activity"/>
    <property type="evidence" value="ECO:0007669"/>
    <property type="project" value="UniProtKB-EC"/>
</dbReference>
<reference evidence="23 24" key="1">
    <citation type="journal article" date="2019" name="Sci. Rep.">
        <title>Orb-weaving spider Araneus ventricosus genome elucidates the spidroin gene catalogue.</title>
        <authorList>
            <person name="Kono N."/>
            <person name="Nakamura H."/>
            <person name="Ohtoshi R."/>
            <person name="Moran D.A.P."/>
            <person name="Shinohara A."/>
            <person name="Yoshida Y."/>
            <person name="Fujiwara M."/>
            <person name="Mori M."/>
            <person name="Tomita M."/>
            <person name="Arakawa K."/>
        </authorList>
    </citation>
    <scope>NUCLEOTIDE SEQUENCE [LARGE SCALE GENOMIC DNA]</scope>
</reference>
<evidence type="ECO:0000256" key="13">
    <source>
        <dbReference type="ARBA" id="ARBA00048144"/>
    </source>
</evidence>
<comment type="caution">
    <text evidence="23">The sequence shown here is derived from an EMBL/GenBank/DDBJ whole genome shotgun (WGS) entry which is preliminary data.</text>
</comment>
<organism evidence="23 24">
    <name type="scientific">Araneus ventricosus</name>
    <name type="common">Orbweaver spider</name>
    <name type="synonym">Epeira ventricosa</name>
    <dbReference type="NCBI Taxonomy" id="182803"/>
    <lineage>
        <taxon>Eukaryota</taxon>
        <taxon>Metazoa</taxon>
        <taxon>Ecdysozoa</taxon>
        <taxon>Arthropoda</taxon>
        <taxon>Chelicerata</taxon>
        <taxon>Arachnida</taxon>
        <taxon>Araneae</taxon>
        <taxon>Araneomorphae</taxon>
        <taxon>Entelegynae</taxon>
        <taxon>Araneoidea</taxon>
        <taxon>Araneidae</taxon>
        <taxon>Araneus</taxon>
    </lineage>
</organism>
<comment type="catalytic activity">
    <reaction evidence="14">
        <text>resolvin D1 + NAD(+) = 17-oxoresolvin D1 + NADH + H(+)</text>
        <dbReference type="Rhea" id="RHEA:50128"/>
        <dbReference type="ChEBI" id="CHEBI:15378"/>
        <dbReference type="ChEBI" id="CHEBI:57540"/>
        <dbReference type="ChEBI" id="CHEBI:57945"/>
        <dbReference type="ChEBI" id="CHEBI:132079"/>
        <dbReference type="ChEBI" id="CHEBI:132081"/>
    </reaction>
    <physiologicalReaction direction="left-to-right" evidence="14">
        <dbReference type="Rhea" id="RHEA:50129"/>
    </physiologicalReaction>
</comment>
<comment type="catalytic activity">
    <reaction evidence="15">
        <text>resolvin D2 + NAD(+) = 7-oxoresolvin D2 + NADH + H(+)</text>
        <dbReference type="Rhea" id="RHEA:53584"/>
        <dbReference type="ChEBI" id="CHEBI:15378"/>
        <dbReference type="ChEBI" id="CHEBI:57540"/>
        <dbReference type="ChEBI" id="CHEBI:57945"/>
        <dbReference type="ChEBI" id="CHEBI:133367"/>
        <dbReference type="ChEBI" id="CHEBI:137497"/>
    </reaction>
    <physiologicalReaction direction="left-to-right" evidence="15">
        <dbReference type="Rhea" id="RHEA:53585"/>
    </physiologicalReaction>
</comment>
<evidence type="ECO:0000256" key="5">
    <source>
        <dbReference type="ARBA" id="ARBA00040276"/>
    </source>
</evidence>
<evidence type="ECO:0000256" key="10">
    <source>
        <dbReference type="ARBA" id="ARBA00047672"/>
    </source>
</evidence>